<accession>A0A7S2N866</accession>
<name>A0A7S2N866_9EUKA</name>
<protein>
    <submittedName>
        <fullName evidence="1">Uncharacterized protein</fullName>
    </submittedName>
</protein>
<reference evidence="1" key="1">
    <citation type="submission" date="2021-01" db="EMBL/GenBank/DDBJ databases">
        <authorList>
            <person name="Corre E."/>
            <person name="Pelletier E."/>
            <person name="Niang G."/>
            <person name="Scheremetjew M."/>
            <person name="Finn R."/>
            <person name="Kale V."/>
            <person name="Holt S."/>
            <person name="Cochrane G."/>
            <person name="Meng A."/>
            <person name="Brown T."/>
            <person name="Cohen L."/>
        </authorList>
    </citation>
    <scope>NUCLEOTIDE SEQUENCE</scope>
    <source>
        <strain evidence="1">UTEX LB 985</strain>
    </source>
</reference>
<organism evidence="1">
    <name type="scientific">Haptolina brevifila</name>
    <dbReference type="NCBI Taxonomy" id="156173"/>
    <lineage>
        <taxon>Eukaryota</taxon>
        <taxon>Haptista</taxon>
        <taxon>Haptophyta</taxon>
        <taxon>Prymnesiophyceae</taxon>
        <taxon>Prymnesiales</taxon>
        <taxon>Prymnesiaceae</taxon>
        <taxon>Haptolina</taxon>
    </lineage>
</organism>
<sequence>MLTPADLLQPSYLVGLQVVPHGLLERGSGMRQMGTARVPTAAPMVYDGVMRVISFTSVHAGLHSLLAEGAAMPLVISKLTAWLERDQRLVESATGLPLRRAYFVRVNIDTGCVTEVLCSPQLLGDVPVAAHLNGAYMC</sequence>
<gene>
    <name evidence="1" type="ORF">CBRE1094_LOCUS35839</name>
</gene>
<dbReference type="EMBL" id="HBGU01065711">
    <property type="protein sequence ID" value="CAD9524959.1"/>
    <property type="molecule type" value="Transcribed_RNA"/>
</dbReference>
<dbReference type="AlphaFoldDB" id="A0A7S2N866"/>
<evidence type="ECO:0000313" key="1">
    <source>
        <dbReference type="EMBL" id="CAD9524959.1"/>
    </source>
</evidence>
<proteinExistence type="predicted"/>